<evidence type="ECO:0000256" key="5">
    <source>
        <dbReference type="ARBA" id="ARBA00022801"/>
    </source>
</evidence>
<evidence type="ECO:0000256" key="4">
    <source>
        <dbReference type="ARBA" id="ARBA00022723"/>
    </source>
</evidence>
<dbReference type="SMART" id="SM00098">
    <property type="entry name" value="alkPPc"/>
    <property type="match status" value="1"/>
</dbReference>
<dbReference type="AlphaFoldDB" id="A0A075B0K8"/>
<evidence type="ECO:0000313" key="13">
    <source>
        <dbReference type="EMBL" id="EPZ36061.1"/>
    </source>
</evidence>
<gene>
    <name evidence="13" type="ORF">O9G_002704</name>
</gene>
<keyword evidence="4 9" id="KW-0479">Metal-binding</keyword>
<keyword evidence="12" id="KW-0732">Signal</keyword>
<dbReference type="Gene3D" id="1.10.60.40">
    <property type="match status" value="1"/>
</dbReference>
<keyword evidence="14" id="KW-1185">Reference proteome</keyword>
<evidence type="ECO:0000256" key="11">
    <source>
        <dbReference type="RuleBase" id="RU003947"/>
    </source>
</evidence>
<feature type="binding site" evidence="9">
    <location>
        <position position="313"/>
    </location>
    <ligand>
        <name>Zn(2+)</name>
        <dbReference type="ChEBI" id="CHEBI:29105"/>
        <label>2</label>
    </ligand>
</feature>
<comment type="catalytic activity">
    <reaction evidence="11">
        <text>a phosphate monoester + H2O = an alcohol + phosphate</text>
        <dbReference type="Rhea" id="RHEA:15017"/>
        <dbReference type="ChEBI" id="CHEBI:15377"/>
        <dbReference type="ChEBI" id="CHEBI:30879"/>
        <dbReference type="ChEBI" id="CHEBI:43474"/>
        <dbReference type="ChEBI" id="CHEBI:67140"/>
        <dbReference type="EC" id="3.1.3.1"/>
    </reaction>
</comment>
<keyword evidence="3" id="KW-0597">Phosphoprotein</keyword>
<dbReference type="EC" id="3.1.3.1" evidence="2 11"/>
<dbReference type="HOGENOM" id="CLU_008539_6_0_1"/>
<dbReference type="STRING" id="988480.A0A075B0K8"/>
<feature type="binding site" evidence="9">
    <location>
        <position position="123"/>
    </location>
    <ligand>
        <name>Mg(2+)</name>
        <dbReference type="ChEBI" id="CHEBI:18420"/>
    </ligand>
</feature>
<keyword evidence="6 9" id="KW-0862">Zinc</keyword>
<organism evidence="13 14">
    <name type="scientific">Rozella allomycis (strain CSF55)</name>
    <dbReference type="NCBI Taxonomy" id="988480"/>
    <lineage>
        <taxon>Eukaryota</taxon>
        <taxon>Fungi</taxon>
        <taxon>Fungi incertae sedis</taxon>
        <taxon>Cryptomycota</taxon>
        <taxon>Cryptomycota incertae sedis</taxon>
        <taxon>Rozella</taxon>
    </lineage>
</organism>
<evidence type="ECO:0000256" key="10">
    <source>
        <dbReference type="RuleBase" id="RU003946"/>
    </source>
</evidence>
<dbReference type="GO" id="GO:0004035">
    <property type="term" value="F:alkaline phosphatase activity"/>
    <property type="evidence" value="ECO:0007669"/>
    <property type="project" value="UniProtKB-EC"/>
</dbReference>
<dbReference type="EMBL" id="KE560678">
    <property type="protein sequence ID" value="EPZ36061.1"/>
    <property type="molecule type" value="Genomic_DNA"/>
</dbReference>
<dbReference type="CDD" id="cd16012">
    <property type="entry name" value="ALP"/>
    <property type="match status" value="1"/>
</dbReference>
<evidence type="ECO:0000313" key="14">
    <source>
        <dbReference type="Proteomes" id="UP000030755"/>
    </source>
</evidence>
<dbReference type="SUPFAM" id="SSF53649">
    <property type="entry name" value="Alkaline phosphatase-like"/>
    <property type="match status" value="1"/>
</dbReference>
<dbReference type="PANTHER" id="PTHR11596:SF5">
    <property type="entry name" value="ALKALINE PHOSPHATASE"/>
    <property type="match status" value="1"/>
</dbReference>
<evidence type="ECO:0000256" key="6">
    <source>
        <dbReference type="ARBA" id="ARBA00022833"/>
    </source>
</evidence>
<feature type="binding site" evidence="9">
    <location>
        <position position="125"/>
    </location>
    <ligand>
        <name>Mg(2+)</name>
        <dbReference type="ChEBI" id="CHEBI:18420"/>
    </ligand>
</feature>
<feature type="binding site" evidence="9">
    <location>
        <position position="274"/>
    </location>
    <ligand>
        <name>Zn(2+)</name>
        <dbReference type="ChEBI" id="CHEBI:29105"/>
        <label>2</label>
    </ligand>
</feature>
<feature type="signal peptide" evidence="12">
    <location>
        <begin position="1"/>
        <end position="18"/>
    </location>
</feature>
<feature type="binding site" evidence="9">
    <location>
        <position position="312"/>
    </location>
    <ligand>
        <name>Zn(2+)</name>
        <dbReference type="ChEBI" id="CHEBI:29105"/>
        <label>2</label>
    </ligand>
</feature>
<evidence type="ECO:0000256" key="3">
    <source>
        <dbReference type="ARBA" id="ARBA00022553"/>
    </source>
</evidence>
<feature type="binding site" evidence="9">
    <location>
        <position position="24"/>
    </location>
    <ligand>
        <name>Zn(2+)</name>
        <dbReference type="ChEBI" id="CHEBI:29105"/>
        <label>2</label>
    </ligand>
</feature>
<evidence type="ECO:0000256" key="8">
    <source>
        <dbReference type="PIRSR" id="PIRSR601952-1"/>
    </source>
</evidence>
<reference evidence="13 14" key="1">
    <citation type="journal article" date="2013" name="Curr. Biol.">
        <title>Shared signatures of parasitism and phylogenomics unite Cryptomycota and microsporidia.</title>
        <authorList>
            <person name="James T.Y."/>
            <person name="Pelin A."/>
            <person name="Bonen L."/>
            <person name="Ahrendt S."/>
            <person name="Sain D."/>
            <person name="Corradi N."/>
            <person name="Stajich J.E."/>
        </authorList>
    </citation>
    <scope>NUCLEOTIDE SEQUENCE [LARGE SCALE GENOMIC DNA]</scope>
    <source>
        <strain evidence="13 14">CSF55</strain>
    </source>
</reference>
<feature type="binding site" evidence="9">
    <location>
        <position position="423"/>
    </location>
    <ligand>
        <name>Zn(2+)</name>
        <dbReference type="ChEBI" id="CHEBI:29105"/>
        <label>2</label>
    </ligand>
</feature>
<comment type="cofactor">
    <cofactor evidence="9">
        <name>Mg(2+)</name>
        <dbReference type="ChEBI" id="CHEBI:18420"/>
    </cofactor>
    <text evidence="9">Binds 1 Mg(2+) ion.</text>
</comment>
<dbReference type="InterPro" id="IPR001952">
    <property type="entry name" value="Alkaline_phosphatase"/>
</dbReference>
<evidence type="ECO:0000256" key="7">
    <source>
        <dbReference type="ARBA" id="ARBA00022842"/>
    </source>
</evidence>
<feature type="chain" id="PRO_5001705667" description="Alkaline phosphatase" evidence="12">
    <location>
        <begin position="19"/>
        <end position="492"/>
    </location>
</feature>
<feature type="active site" description="Phosphoserine intermediate" evidence="8">
    <location>
        <position position="72"/>
    </location>
</feature>
<proteinExistence type="inferred from homology"/>
<comment type="similarity">
    <text evidence="1 10">Belongs to the alkaline phosphatase family.</text>
</comment>
<feature type="binding site" evidence="9">
    <location>
        <position position="270"/>
    </location>
    <ligand>
        <name>Zn(2+)</name>
        <dbReference type="ChEBI" id="CHEBI:29105"/>
        <label>2</label>
    </ligand>
</feature>
<sequence>MFAGSLVILVLSSNPINVILMISDGFGPSSETFGRTIYQFKNNLPFDHPTPLDEILVGTSRTRSSSSLVTDSAAGATAFSCGLKSYNGAIGVNPNKKPCGTIFEAAKAKGLKTGLVATSRITHATPASFSAHVVHRDMENLIAEYQVGDYILGPQIDLMFGGGRCHFVSNITFSSCRNDDRNLLKEASDKGYHVINNKYQMMTTSQLPVIGLFNNDHMSFEIDRIPDQEPSLSEMTKKALDLLAVDSENGFILMVEGSRIGSTCFALLLDMAAHNNDPVGHASDILEYYETVKLAKIFVENHPSTLLISVSDHETGGLSLAKQLDPDKYPIYKWLPKPILKAKNSIEYLALRLVLLKNENFDDLFEYIDKIILRHGLMIDEPLLNDINQIVSATRTGNVYKIMAELSKIISTSAQIGWSTHGHSAVDVNLYATGYESHKLKGNIENTAIGNFIADLLNLDLQNITSILNKHDTVPSVKDVIQVRCKRIKYHS</sequence>
<evidence type="ECO:0000256" key="9">
    <source>
        <dbReference type="PIRSR" id="PIRSR601952-2"/>
    </source>
</evidence>
<keyword evidence="7 9" id="KW-0460">Magnesium</keyword>
<feature type="binding site" evidence="9">
    <location>
        <position position="24"/>
    </location>
    <ligand>
        <name>Mg(2+)</name>
        <dbReference type="ChEBI" id="CHEBI:18420"/>
    </ligand>
</feature>
<dbReference type="PROSITE" id="PS00123">
    <property type="entry name" value="ALKALINE_PHOSPHATASE"/>
    <property type="match status" value="1"/>
</dbReference>
<comment type="cofactor">
    <cofactor evidence="9">
        <name>Zn(2+)</name>
        <dbReference type="ChEBI" id="CHEBI:29105"/>
    </cofactor>
    <text evidence="9">Binds 2 Zn(2+) ions.</text>
</comment>
<dbReference type="GO" id="GO:0000329">
    <property type="term" value="C:fungal-type vacuole membrane"/>
    <property type="evidence" value="ECO:0007669"/>
    <property type="project" value="TreeGrafter"/>
</dbReference>
<evidence type="ECO:0000256" key="2">
    <source>
        <dbReference type="ARBA" id="ARBA00012647"/>
    </source>
</evidence>
<accession>A0A075B0K8</accession>
<keyword evidence="5 11" id="KW-0378">Hydrolase</keyword>
<dbReference type="OrthoDB" id="7392499at2759"/>
<dbReference type="PRINTS" id="PR00113">
    <property type="entry name" value="ALKPHPHTASE"/>
</dbReference>
<evidence type="ECO:0000256" key="1">
    <source>
        <dbReference type="ARBA" id="ARBA00005984"/>
    </source>
</evidence>
<dbReference type="InterPro" id="IPR018299">
    <property type="entry name" value="Alkaline_phosphatase_AS"/>
</dbReference>
<feature type="binding site" evidence="9">
    <location>
        <position position="256"/>
    </location>
    <ligand>
        <name>Mg(2+)</name>
        <dbReference type="ChEBI" id="CHEBI:18420"/>
    </ligand>
</feature>
<dbReference type="InterPro" id="IPR017850">
    <property type="entry name" value="Alkaline_phosphatase_core_sf"/>
</dbReference>
<dbReference type="Pfam" id="PF00245">
    <property type="entry name" value="Alk_phosphatase"/>
    <property type="match status" value="1"/>
</dbReference>
<protein>
    <recommendedName>
        <fullName evidence="2 11">Alkaline phosphatase</fullName>
        <ecNumber evidence="2 11">3.1.3.1</ecNumber>
    </recommendedName>
</protein>
<evidence type="ECO:0000256" key="12">
    <source>
        <dbReference type="SAM" id="SignalP"/>
    </source>
</evidence>
<dbReference type="Proteomes" id="UP000030755">
    <property type="component" value="Unassembled WGS sequence"/>
</dbReference>
<dbReference type="GO" id="GO:0046872">
    <property type="term" value="F:metal ion binding"/>
    <property type="evidence" value="ECO:0007669"/>
    <property type="project" value="UniProtKB-KW"/>
</dbReference>
<dbReference type="OMA" id="MMVMDGT"/>
<name>A0A075B0K8_ROZAC</name>
<dbReference type="Gene3D" id="3.40.720.10">
    <property type="entry name" value="Alkaline Phosphatase, subunit A"/>
    <property type="match status" value="1"/>
</dbReference>
<dbReference type="PANTHER" id="PTHR11596">
    <property type="entry name" value="ALKALINE PHOSPHATASE"/>
    <property type="match status" value="1"/>
</dbReference>